<gene>
    <name evidence="1" type="ORF">THAOC_23578</name>
</gene>
<protein>
    <submittedName>
        <fullName evidence="1">Uncharacterized protein</fullName>
    </submittedName>
</protein>
<comment type="caution">
    <text evidence="1">The sequence shown here is derived from an EMBL/GenBank/DDBJ whole genome shotgun (WGS) entry which is preliminary data.</text>
</comment>
<proteinExistence type="predicted"/>
<evidence type="ECO:0000313" key="1">
    <source>
        <dbReference type="EMBL" id="EJK56517.1"/>
    </source>
</evidence>
<dbReference type="AlphaFoldDB" id="K0SCU7"/>
<accession>K0SCU7</accession>
<organism evidence="1 2">
    <name type="scientific">Thalassiosira oceanica</name>
    <name type="common">Marine diatom</name>
    <dbReference type="NCBI Taxonomy" id="159749"/>
    <lineage>
        <taxon>Eukaryota</taxon>
        <taxon>Sar</taxon>
        <taxon>Stramenopiles</taxon>
        <taxon>Ochrophyta</taxon>
        <taxon>Bacillariophyta</taxon>
        <taxon>Coscinodiscophyceae</taxon>
        <taxon>Thalassiosirophycidae</taxon>
        <taxon>Thalassiosirales</taxon>
        <taxon>Thalassiosiraceae</taxon>
        <taxon>Thalassiosira</taxon>
    </lineage>
</organism>
<reference evidence="1 2" key="1">
    <citation type="journal article" date="2012" name="Genome Biol.">
        <title>Genome and low-iron response of an oceanic diatom adapted to chronic iron limitation.</title>
        <authorList>
            <person name="Lommer M."/>
            <person name="Specht M."/>
            <person name="Roy A.S."/>
            <person name="Kraemer L."/>
            <person name="Andreson R."/>
            <person name="Gutowska M.A."/>
            <person name="Wolf J."/>
            <person name="Bergner S.V."/>
            <person name="Schilhabel M.B."/>
            <person name="Klostermeier U.C."/>
            <person name="Beiko R.G."/>
            <person name="Rosenstiel P."/>
            <person name="Hippler M."/>
            <person name="Laroche J."/>
        </authorList>
    </citation>
    <scope>NUCLEOTIDE SEQUENCE [LARGE SCALE GENOMIC DNA]</scope>
    <source>
        <strain evidence="1 2">CCMP1005</strain>
    </source>
</reference>
<sequence>MSDGYLPQALLSALVSLINESECAFAKETLQDGHGDFEYFSASQGDERSDRLKACVKSSDWRALKDELSQLSSLSADDRGFYFRVVALTIKEGWPATRTEDLVSFNPMLDDWVREEPDNTDCRILRAAIGMSWAWRARSSSLAHLVSSRRRDLFNERLVAAASELMTARSLCISDPLVYSNAVRMLGLSKKKVKDLVPFTIQDGLNSHSNEPYFCKKWHGSHQQMFKYAREITDQLPDGHPLWVLIPRAHVERVMIENVANYWKRTNVRNEIINSFRRAFPGEAVTTVQAKSAAEKSREWESRNYFAFCLAATGHVQEARSQIRIIGKRPISSRPWCGLEQYKDFVEAFGFNTDPRDVNDVRIKYDPTRPVDEKMSGDSIVPVASAVAI</sequence>
<keyword evidence="2" id="KW-1185">Reference proteome</keyword>
<dbReference type="EMBL" id="AGNL01031202">
    <property type="protein sequence ID" value="EJK56517.1"/>
    <property type="molecule type" value="Genomic_DNA"/>
</dbReference>
<evidence type="ECO:0000313" key="2">
    <source>
        <dbReference type="Proteomes" id="UP000266841"/>
    </source>
</evidence>
<name>K0SCU7_THAOC</name>
<dbReference type="Proteomes" id="UP000266841">
    <property type="component" value="Unassembled WGS sequence"/>
</dbReference>
<dbReference type="OrthoDB" id="53108at2759"/>